<feature type="transmembrane region" description="Helical" evidence="1">
    <location>
        <begin position="101"/>
        <end position="123"/>
    </location>
</feature>
<organism evidence="3 4">
    <name type="scientific">Pontibacter populi</name>
    <dbReference type="NCBI Taxonomy" id="890055"/>
    <lineage>
        <taxon>Bacteria</taxon>
        <taxon>Pseudomonadati</taxon>
        <taxon>Bacteroidota</taxon>
        <taxon>Cytophagia</taxon>
        <taxon>Cytophagales</taxon>
        <taxon>Hymenobacteraceae</taxon>
        <taxon>Pontibacter</taxon>
    </lineage>
</organism>
<feature type="transmembrane region" description="Helical" evidence="1">
    <location>
        <begin position="33"/>
        <end position="52"/>
    </location>
</feature>
<dbReference type="RefSeq" id="WP_199111227.1">
    <property type="nucleotide sequence ID" value="NZ_JAHWXQ010000005.1"/>
</dbReference>
<evidence type="ECO:0000313" key="4">
    <source>
        <dbReference type="Proteomes" id="UP000774935"/>
    </source>
</evidence>
<sequence>MKNNYQPFQIVIALLLLSTPAFANSDEAIEGIIVMLPAVLVGGGILFVAYLLTRIGLAGLGKIVGFIGAIIGGLALVGIVCWIAYIILSFVAALLSAAFTLAFYVGIFLLGCFIVYSIFNWLFSSKTR</sequence>
<reference evidence="3 4" key="1">
    <citation type="submission" date="2021-07" db="EMBL/GenBank/DDBJ databases">
        <authorList>
            <person name="Kim M.K."/>
        </authorList>
    </citation>
    <scope>NUCLEOTIDE SEQUENCE [LARGE SCALE GENOMIC DNA]</scope>
    <source>
        <strain evidence="3 4">HLY7-15</strain>
    </source>
</reference>
<dbReference type="Proteomes" id="UP000774935">
    <property type="component" value="Unassembled WGS sequence"/>
</dbReference>
<gene>
    <name evidence="3" type="ORF">KYK27_15620</name>
</gene>
<keyword evidence="1" id="KW-0812">Transmembrane</keyword>
<keyword evidence="1" id="KW-0472">Membrane</keyword>
<keyword evidence="2" id="KW-0732">Signal</keyword>
<feature type="signal peptide" evidence="2">
    <location>
        <begin position="1"/>
        <end position="23"/>
    </location>
</feature>
<evidence type="ECO:0000313" key="3">
    <source>
        <dbReference type="EMBL" id="MBW3366492.1"/>
    </source>
</evidence>
<proteinExistence type="predicted"/>
<feature type="transmembrane region" description="Helical" evidence="1">
    <location>
        <begin position="64"/>
        <end position="95"/>
    </location>
</feature>
<name>A0ABS6XET9_9BACT</name>
<comment type="caution">
    <text evidence="3">The sequence shown here is derived from an EMBL/GenBank/DDBJ whole genome shotgun (WGS) entry which is preliminary data.</text>
</comment>
<keyword evidence="1" id="KW-1133">Transmembrane helix</keyword>
<evidence type="ECO:0000256" key="2">
    <source>
        <dbReference type="SAM" id="SignalP"/>
    </source>
</evidence>
<feature type="chain" id="PRO_5047527527" evidence="2">
    <location>
        <begin position="24"/>
        <end position="128"/>
    </location>
</feature>
<evidence type="ECO:0000256" key="1">
    <source>
        <dbReference type="SAM" id="Phobius"/>
    </source>
</evidence>
<protein>
    <submittedName>
        <fullName evidence="3">Uncharacterized protein</fullName>
    </submittedName>
</protein>
<keyword evidence="4" id="KW-1185">Reference proteome</keyword>
<accession>A0ABS6XET9</accession>
<dbReference type="EMBL" id="JAHWXQ010000005">
    <property type="protein sequence ID" value="MBW3366492.1"/>
    <property type="molecule type" value="Genomic_DNA"/>
</dbReference>